<gene>
    <name evidence="1" type="ORF">CCACVL1_04783</name>
</gene>
<evidence type="ECO:0000313" key="1">
    <source>
        <dbReference type="EMBL" id="OMO96768.1"/>
    </source>
</evidence>
<dbReference type="SUPFAM" id="SSF56219">
    <property type="entry name" value="DNase I-like"/>
    <property type="match status" value="1"/>
</dbReference>
<dbReference type="Proteomes" id="UP000188268">
    <property type="component" value="Unassembled WGS sequence"/>
</dbReference>
<dbReference type="Gene3D" id="3.60.10.10">
    <property type="entry name" value="Endonuclease/exonuclease/phosphatase"/>
    <property type="match status" value="1"/>
</dbReference>
<dbReference type="InterPro" id="IPR036691">
    <property type="entry name" value="Endo/exonu/phosph_ase_sf"/>
</dbReference>
<reference evidence="1 2" key="1">
    <citation type="submission" date="2013-09" db="EMBL/GenBank/DDBJ databases">
        <title>Corchorus capsularis genome sequencing.</title>
        <authorList>
            <person name="Alam M."/>
            <person name="Haque M.S."/>
            <person name="Islam M.S."/>
            <person name="Emdad E.M."/>
            <person name="Islam M.M."/>
            <person name="Ahmed B."/>
            <person name="Halim A."/>
            <person name="Hossen Q.M.M."/>
            <person name="Hossain M.Z."/>
            <person name="Ahmed R."/>
            <person name="Khan M.M."/>
            <person name="Islam R."/>
            <person name="Rashid M.M."/>
            <person name="Khan S.A."/>
            <person name="Rahman M.S."/>
            <person name="Alam M."/>
        </authorList>
    </citation>
    <scope>NUCLEOTIDE SEQUENCE [LARGE SCALE GENOMIC DNA]</scope>
    <source>
        <strain evidence="2">cv. CVL-1</strain>
        <tissue evidence="1">Whole seedling</tissue>
    </source>
</reference>
<dbReference type="OrthoDB" id="990388at2759"/>
<keyword evidence="1" id="KW-0540">Nuclease</keyword>
<comment type="caution">
    <text evidence="1">The sequence shown here is derived from an EMBL/GenBank/DDBJ whole genome shotgun (WGS) entry which is preliminary data.</text>
</comment>
<keyword evidence="1" id="KW-0378">Hydrolase</keyword>
<keyword evidence="1" id="KW-0255">Endonuclease</keyword>
<dbReference type="PANTHER" id="PTHR33710:SF64">
    <property type="entry name" value="ENDONUCLEASE_EXONUCLEASE_PHOSPHATASE DOMAIN-CONTAINING PROTEIN"/>
    <property type="match status" value="1"/>
</dbReference>
<accession>A0A1R3JPI9</accession>
<protein>
    <submittedName>
        <fullName evidence="1">Endonuclease/exonuclease/phosphatase</fullName>
    </submittedName>
</protein>
<proteinExistence type="predicted"/>
<organism evidence="1 2">
    <name type="scientific">Corchorus capsularis</name>
    <name type="common">Jute</name>
    <dbReference type="NCBI Taxonomy" id="210143"/>
    <lineage>
        <taxon>Eukaryota</taxon>
        <taxon>Viridiplantae</taxon>
        <taxon>Streptophyta</taxon>
        <taxon>Embryophyta</taxon>
        <taxon>Tracheophyta</taxon>
        <taxon>Spermatophyta</taxon>
        <taxon>Magnoliopsida</taxon>
        <taxon>eudicotyledons</taxon>
        <taxon>Gunneridae</taxon>
        <taxon>Pentapetalae</taxon>
        <taxon>rosids</taxon>
        <taxon>malvids</taxon>
        <taxon>Malvales</taxon>
        <taxon>Malvaceae</taxon>
        <taxon>Grewioideae</taxon>
        <taxon>Apeibeae</taxon>
        <taxon>Corchorus</taxon>
    </lineage>
</organism>
<keyword evidence="2" id="KW-1185">Reference proteome</keyword>
<dbReference type="GO" id="GO:0004527">
    <property type="term" value="F:exonuclease activity"/>
    <property type="evidence" value="ECO:0007669"/>
    <property type="project" value="UniProtKB-KW"/>
</dbReference>
<dbReference type="STRING" id="210143.A0A1R3JPI9"/>
<keyword evidence="1" id="KW-0269">Exonuclease</keyword>
<sequence length="217" mass="25258">MQFYSLFAQNLFSMRGRARKFLVSVSAMRISIQRLWRTGRWLRKWRFFLQDFVDFIHWCDLVDLPLQGGRFTYSNTREVPAFSRIDRFLISPELLLLIPNCCQRVGPKALSDHNPVIFDSVSKDWGPKPFRYFNHWKEEASFKEVVIAAWQKTDCVHQPGASLSVLLKGLKNELRVWQKINCKKGAADIKRVEGSRGIFGAILLFYGEYPGLLLAPR</sequence>
<dbReference type="AlphaFoldDB" id="A0A1R3JPI9"/>
<name>A0A1R3JPI9_COCAP</name>
<dbReference type="Gramene" id="OMO96768">
    <property type="protein sequence ID" value="OMO96768"/>
    <property type="gene ID" value="CCACVL1_04783"/>
</dbReference>
<dbReference type="GO" id="GO:0004519">
    <property type="term" value="F:endonuclease activity"/>
    <property type="evidence" value="ECO:0007669"/>
    <property type="project" value="UniProtKB-KW"/>
</dbReference>
<dbReference type="PANTHER" id="PTHR33710">
    <property type="entry name" value="BNAC02G09200D PROTEIN"/>
    <property type="match status" value="1"/>
</dbReference>
<evidence type="ECO:0000313" key="2">
    <source>
        <dbReference type="Proteomes" id="UP000188268"/>
    </source>
</evidence>
<dbReference type="EMBL" id="AWWV01007361">
    <property type="protein sequence ID" value="OMO96768.1"/>
    <property type="molecule type" value="Genomic_DNA"/>
</dbReference>